<comment type="caution">
    <text evidence="1">The sequence shown here is derived from an EMBL/GenBank/DDBJ whole genome shotgun (WGS) entry which is preliminary data.</text>
</comment>
<accession>A0A1Y2C5J4</accession>
<keyword evidence="2" id="KW-1185">Reference proteome</keyword>
<dbReference type="EMBL" id="MCGO01000029">
    <property type="protein sequence ID" value="ORY42144.1"/>
    <property type="molecule type" value="Genomic_DNA"/>
</dbReference>
<evidence type="ECO:0008006" key="3">
    <source>
        <dbReference type="Google" id="ProtNLM"/>
    </source>
</evidence>
<gene>
    <name evidence="1" type="ORF">BCR33DRAFT_851692</name>
</gene>
<name>A0A1Y2C5J4_9FUNG</name>
<organism evidence="1 2">
    <name type="scientific">Rhizoclosmatium globosum</name>
    <dbReference type="NCBI Taxonomy" id="329046"/>
    <lineage>
        <taxon>Eukaryota</taxon>
        <taxon>Fungi</taxon>
        <taxon>Fungi incertae sedis</taxon>
        <taxon>Chytridiomycota</taxon>
        <taxon>Chytridiomycota incertae sedis</taxon>
        <taxon>Chytridiomycetes</taxon>
        <taxon>Chytridiales</taxon>
        <taxon>Chytriomycetaceae</taxon>
        <taxon>Rhizoclosmatium</taxon>
    </lineage>
</organism>
<reference evidence="1 2" key="1">
    <citation type="submission" date="2016-07" db="EMBL/GenBank/DDBJ databases">
        <title>Pervasive Adenine N6-methylation of Active Genes in Fungi.</title>
        <authorList>
            <consortium name="DOE Joint Genome Institute"/>
            <person name="Mondo S.J."/>
            <person name="Dannebaum R.O."/>
            <person name="Kuo R.C."/>
            <person name="Labutti K."/>
            <person name="Haridas S."/>
            <person name="Kuo A."/>
            <person name="Salamov A."/>
            <person name="Ahrendt S.R."/>
            <person name="Lipzen A."/>
            <person name="Sullivan W."/>
            <person name="Andreopoulos W.B."/>
            <person name="Clum A."/>
            <person name="Lindquist E."/>
            <person name="Daum C."/>
            <person name="Ramamoorthy G.K."/>
            <person name="Gryganskyi A."/>
            <person name="Culley D."/>
            <person name="Magnuson J.K."/>
            <person name="James T.Y."/>
            <person name="O'Malley M.A."/>
            <person name="Stajich J.E."/>
            <person name="Spatafora J.W."/>
            <person name="Visel A."/>
            <person name="Grigoriev I.V."/>
        </authorList>
    </citation>
    <scope>NUCLEOTIDE SEQUENCE [LARGE SCALE GENOMIC DNA]</scope>
    <source>
        <strain evidence="1 2">JEL800</strain>
    </source>
</reference>
<protein>
    <recommendedName>
        <fullName evidence="3">Nucleotide-diphospho-sugar transferase domain-containing protein</fullName>
    </recommendedName>
</protein>
<dbReference type="AlphaFoldDB" id="A0A1Y2C5J4"/>
<dbReference type="Gene3D" id="3.90.550.10">
    <property type="entry name" value="Spore Coat Polysaccharide Biosynthesis Protein SpsA, Chain A"/>
    <property type="match status" value="1"/>
</dbReference>
<dbReference type="OrthoDB" id="10289894at2759"/>
<dbReference type="InterPro" id="IPR029044">
    <property type="entry name" value="Nucleotide-diphossugar_trans"/>
</dbReference>
<dbReference type="Proteomes" id="UP000193642">
    <property type="component" value="Unassembled WGS sequence"/>
</dbReference>
<evidence type="ECO:0000313" key="1">
    <source>
        <dbReference type="EMBL" id="ORY42144.1"/>
    </source>
</evidence>
<sequence length="263" mass="30686">MNHRLEQSSNKVCFTLIDSRIKEPHFEIAALNSTDQITDFIARELDKPKSEQSIYQYWTLSVLLVKSYALKHGYKVYVSNGKEYTANRTALGQNENWGRLHLLLDLMNDSTVECDWFAYTDSDVYPWLKAHRLSLHDYFSTQRLAPESFNYKTREEHRKAVGKYDPWTLQPESFIVGMNGDFEIPSPWPVKVIGVEDKRDYLCSGIFLVKNNRIGKQLIRDWTYGASDLSPDERETHRLAGFFRQLYCLSIHMRSDLGNCKPL</sequence>
<proteinExistence type="predicted"/>
<evidence type="ECO:0000313" key="2">
    <source>
        <dbReference type="Proteomes" id="UP000193642"/>
    </source>
</evidence>